<evidence type="ECO:0000313" key="4">
    <source>
        <dbReference type="Proteomes" id="UP001500266"/>
    </source>
</evidence>
<keyword evidence="2" id="KW-0812">Transmembrane</keyword>
<feature type="region of interest" description="Disordered" evidence="1">
    <location>
        <begin position="13"/>
        <end position="74"/>
    </location>
</feature>
<feature type="compositionally biased region" description="Basic and acidic residues" evidence="1">
    <location>
        <begin position="55"/>
        <end position="74"/>
    </location>
</feature>
<dbReference type="InterPro" id="IPR021403">
    <property type="entry name" value="DUF3043"/>
</dbReference>
<evidence type="ECO:0000256" key="1">
    <source>
        <dbReference type="SAM" id="MobiDB-lite"/>
    </source>
</evidence>
<dbReference type="EMBL" id="BAABDO010000138">
    <property type="protein sequence ID" value="GAA4156070.1"/>
    <property type="molecule type" value="Genomic_DNA"/>
</dbReference>
<feature type="transmembrane region" description="Helical" evidence="2">
    <location>
        <begin position="135"/>
        <end position="154"/>
    </location>
</feature>
<protein>
    <recommendedName>
        <fullName evidence="5">DUF3043 domain-containing protein</fullName>
    </recommendedName>
</protein>
<evidence type="ECO:0008006" key="5">
    <source>
        <dbReference type="Google" id="ProtNLM"/>
    </source>
</evidence>
<dbReference type="Proteomes" id="UP001500266">
    <property type="component" value="Unassembled WGS sequence"/>
</dbReference>
<accession>A0ABP7ZIJ6</accession>
<keyword evidence="2" id="KW-0472">Membrane</keyword>
<name>A0ABP7ZIJ6_9ACTN</name>
<evidence type="ECO:0000256" key="2">
    <source>
        <dbReference type="SAM" id="Phobius"/>
    </source>
</evidence>
<dbReference type="Pfam" id="PF11241">
    <property type="entry name" value="DUF3043"/>
    <property type="match status" value="1"/>
</dbReference>
<sequence>MFAAGRLIPVFRRRTQEAPEDPPQVVVKPGGKGRPTPKRRDAEKRRRQPLTAPANRREAYRRMREKQAAERAKVREGMARGDERYLLKRDKGPVRRLARDFVDSRRTVGSYLMYGMLAVILLSLVPTVWARLVVLFAPPLLLALVFIEGIYLSIRIKKLAAERFPDEDRRGVGLYAAMRAMQFRRLRIPAPQVKIGDKI</sequence>
<keyword evidence="2" id="KW-1133">Transmembrane helix</keyword>
<gene>
    <name evidence="3" type="ORF">GCM10022416_56970</name>
</gene>
<reference evidence="4" key="1">
    <citation type="journal article" date="2019" name="Int. J. Syst. Evol. Microbiol.">
        <title>The Global Catalogue of Microorganisms (GCM) 10K type strain sequencing project: providing services to taxonomists for standard genome sequencing and annotation.</title>
        <authorList>
            <consortium name="The Broad Institute Genomics Platform"/>
            <consortium name="The Broad Institute Genome Sequencing Center for Infectious Disease"/>
            <person name="Wu L."/>
            <person name="Ma J."/>
        </authorList>
    </citation>
    <scope>NUCLEOTIDE SEQUENCE [LARGE SCALE GENOMIC DNA]</scope>
    <source>
        <strain evidence="4">JCM 17316</strain>
    </source>
</reference>
<organism evidence="3 4">
    <name type="scientific">Actinomadura keratinilytica</name>
    <dbReference type="NCBI Taxonomy" id="547461"/>
    <lineage>
        <taxon>Bacteria</taxon>
        <taxon>Bacillati</taxon>
        <taxon>Actinomycetota</taxon>
        <taxon>Actinomycetes</taxon>
        <taxon>Streptosporangiales</taxon>
        <taxon>Thermomonosporaceae</taxon>
        <taxon>Actinomadura</taxon>
    </lineage>
</organism>
<feature type="transmembrane region" description="Helical" evidence="2">
    <location>
        <begin position="111"/>
        <end position="129"/>
    </location>
</feature>
<comment type="caution">
    <text evidence="3">The sequence shown here is derived from an EMBL/GenBank/DDBJ whole genome shotgun (WGS) entry which is preliminary data.</text>
</comment>
<keyword evidence="4" id="KW-1185">Reference proteome</keyword>
<proteinExistence type="predicted"/>
<evidence type="ECO:0000313" key="3">
    <source>
        <dbReference type="EMBL" id="GAA4156070.1"/>
    </source>
</evidence>